<organism evidence="1 2">
    <name type="scientific">Runella aurantiaca</name>
    <dbReference type="NCBI Taxonomy" id="2282308"/>
    <lineage>
        <taxon>Bacteria</taxon>
        <taxon>Pseudomonadati</taxon>
        <taxon>Bacteroidota</taxon>
        <taxon>Cytophagia</taxon>
        <taxon>Cytophagales</taxon>
        <taxon>Spirosomataceae</taxon>
        <taxon>Runella</taxon>
    </lineage>
</organism>
<evidence type="ECO:0000313" key="1">
    <source>
        <dbReference type="EMBL" id="RDB05290.1"/>
    </source>
</evidence>
<dbReference type="EMBL" id="QPIW01000010">
    <property type="protein sequence ID" value="RDB05290.1"/>
    <property type="molecule type" value="Genomic_DNA"/>
</dbReference>
<dbReference type="InterPro" id="IPR013783">
    <property type="entry name" value="Ig-like_fold"/>
</dbReference>
<dbReference type="NCBIfam" id="TIGR04183">
    <property type="entry name" value="Por_Secre_tail"/>
    <property type="match status" value="1"/>
</dbReference>
<accession>A0A369I8S5</accession>
<reference evidence="1 2" key="1">
    <citation type="submission" date="2018-07" db="EMBL/GenBank/DDBJ databases">
        <title>Genome analysis of Runella aurantiaca.</title>
        <authorList>
            <person name="Yang X."/>
        </authorList>
    </citation>
    <scope>NUCLEOTIDE SEQUENCE [LARGE SCALE GENOMIC DNA]</scope>
    <source>
        <strain evidence="1 2">YX9</strain>
    </source>
</reference>
<dbReference type="Proteomes" id="UP000253141">
    <property type="component" value="Unassembled WGS sequence"/>
</dbReference>
<dbReference type="Gene3D" id="2.60.40.10">
    <property type="entry name" value="Immunoglobulins"/>
    <property type="match status" value="1"/>
</dbReference>
<evidence type="ECO:0000313" key="2">
    <source>
        <dbReference type="Proteomes" id="UP000253141"/>
    </source>
</evidence>
<name>A0A369I8S5_9BACT</name>
<dbReference type="AlphaFoldDB" id="A0A369I8S5"/>
<proteinExistence type="predicted"/>
<sequence>MFRLLRIYSVIKQESIMHNRFHGMRRLFTLLTIFYSTLAFGQGYIDLSSNTDVTPWTPDGALLQTFNNIGTPQVTVTATVQGNTNRLRNQTPRNDSRGLWLNIALGNRTEGVSVTFTFSEPVTNLSFGILGIDRELSFSNYQDRVLIAGYDDNNVGVTPAISYNPNFAFLTNGVEPFVRILSGFNSDPLDSTRSMVTFPGTGVKKVTIAFNSGDNIRNGATTAQSIFLTDLSWASIVPVELIYFRGKAENDRVRLNWATANESNSDYFQVERSTDLKEFTSIGRITSAGDSKQRVEYSFLDEAPLPGVNYYRLKQVDKDRASEYSKIIAVSPQTASSRFVIYPNPSDGQNIKLQFDNLELDGLRLSTLLGQEIPFEIQANNTNSLTIKPLSELQTGLYFITYADAMGRGMLTQKLWVNK</sequence>
<dbReference type="InterPro" id="IPR026444">
    <property type="entry name" value="Secre_tail"/>
</dbReference>
<comment type="caution">
    <text evidence="1">The sequence shown here is derived from an EMBL/GenBank/DDBJ whole genome shotgun (WGS) entry which is preliminary data.</text>
</comment>
<keyword evidence="2" id="KW-1185">Reference proteome</keyword>
<gene>
    <name evidence="1" type="ORF">DVG78_13890</name>
</gene>
<protein>
    <submittedName>
        <fullName evidence="1">T9SS C-terminal target domain-containing protein</fullName>
    </submittedName>
</protein>